<dbReference type="Proteomes" id="UP001432322">
    <property type="component" value="Unassembled WGS sequence"/>
</dbReference>
<name>A0AAV5V6D0_9BILA</name>
<comment type="caution">
    <text evidence="2">The sequence shown here is derived from an EMBL/GenBank/DDBJ whole genome shotgun (WGS) entry which is preliminary data.</text>
</comment>
<reference evidence="2" key="1">
    <citation type="submission" date="2023-10" db="EMBL/GenBank/DDBJ databases">
        <title>Genome assembly of Pristionchus species.</title>
        <authorList>
            <person name="Yoshida K."/>
            <person name="Sommer R.J."/>
        </authorList>
    </citation>
    <scope>NUCLEOTIDE SEQUENCE</scope>
    <source>
        <strain evidence="2">RS5133</strain>
    </source>
</reference>
<evidence type="ECO:0000313" key="3">
    <source>
        <dbReference type="Proteomes" id="UP001432322"/>
    </source>
</evidence>
<dbReference type="EMBL" id="BTSY01000002">
    <property type="protein sequence ID" value="GMT13842.1"/>
    <property type="molecule type" value="Genomic_DNA"/>
</dbReference>
<evidence type="ECO:0000313" key="2">
    <source>
        <dbReference type="EMBL" id="GMT13842.1"/>
    </source>
</evidence>
<feature type="region of interest" description="Disordered" evidence="1">
    <location>
        <begin position="13"/>
        <end position="68"/>
    </location>
</feature>
<feature type="non-terminal residue" evidence="2">
    <location>
        <position position="1"/>
    </location>
</feature>
<proteinExistence type="predicted"/>
<protein>
    <submittedName>
        <fullName evidence="2">Uncharacterized protein</fullName>
    </submittedName>
</protein>
<keyword evidence="3" id="KW-1185">Reference proteome</keyword>
<evidence type="ECO:0000256" key="1">
    <source>
        <dbReference type="SAM" id="MobiDB-lite"/>
    </source>
</evidence>
<sequence>CCEQVSCKTQHRLSQQLRRRTEETDPSPPITTTESDLDVGGVQHNADALSHSGRGQVSVELSADGSGVSVRTGDLSPNAANAACGGSGDVSLVVCLVDVDDALSDVPGGVSLVVDTVELQDRGSLGLVALTAGESREDGLDVKSTK</sequence>
<organism evidence="2 3">
    <name type="scientific">Pristionchus fissidentatus</name>
    <dbReference type="NCBI Taxonomy" id="1538716"/>
    <lineage>
        <taxon>Eukaryota</taxon>
        <taxon>Metazoa</taxon>
        <taxon>Ecdysozoa</taxon>
        <taxon>Nematoda</taxon>
        <taxon>Chromadorea</taxon>
        <taxon>Rhabditida</taxon>
        <taxon>Rhabditina</taxon>
        <taxon>Diplogasteromorpha</taxon>
        <taxon>Diplogasteroidea</taxon>
        <taxon>Neodiplogasteridae</taxon>
        <taxon>Pristionchus</taxon>
    </lineage>
</organism>
<dbReference type="AlphaFoldDB" id="A0AAV5V6D0"/>
<gene>
    <name evidence="2" type="ORF">PFISCL1PPCAC_5138</name>
</gene>
<accession>A0AAV5V6D0</accession>